<dbReference type="Proteomes" id="UP000235826">
    <property type="component" value="Chromosome"/>
</dbReference>
<organism evidence="1 2">
    <name type="scientific">Flavivirga eckloniae</name>
    <dbReference type="NCBI Taxonomy" id="1803846"/>
    <lineage>
        <taxon>Bacteria</taxon>
        <taxon>Pseudomonadati</taxon>
        <taxon>Bacteroidota</taxon>
        <taxon>Flavobacteriia</taxon>
        <taxon>Flavobacteriales</taxon>
        <taxon>Flavobacteriaceae</taxon>
        <taxon>Flavivirga</taxon>
    </lineage>
</organism>
<dbReference type="AlphaFoldDB" id="A0A2K9PPX9"/>
<sequence length="194" mass="22532">MKNNTYNIYLFKALEAYPYELAKAVEALNYVLSYEPNNLKALCLMAKVQSEKLGDYEAAKTYYENALAINIENPDIYPDYIRLLVNNHDSEEAQKLIDFAITVKGVDKAGIKLTQGYLYESLGEFENAKEALQEAKMFALNNDFTYYVDEEIKRVDEKRKIQNKKNRAQETVVKNEVEKKANNSWFQNRLNNLL</sequence>
<dbReference type="OrthoDB" id="1122255at2"/>
<dbReference type="InterPro" id="IPR019734">
    <property type="entry name" value="TPR_rpt"/>
</dbReference>
<protein>
    <submittedName>
        <fullName evidence="1">Uncharacterized protein</fullName>
    </submittedName>
</protein>
<gene>
    <name evidence="1" type="ORF">C1H87_10455</name>
</gene>
<reference evidence="1 2" key="1">
    <citation type="submission" date="2018-01" db="EMBL/GenBank/DDBJ databases">
        <title>Complete genome sequence of Flavivirga eckloniae ECD14 isolated from seaweed Ecklonia cava.</title>
        <authorList>
            <person name="Lee J.H."/>
            <person name="Baik K.S."/>
            <person name="Seong C.N."/>
        </authorList>
    </citation>
    <scope>NUCLEOTIDE SEQUENCE [LARGE SCALE GENOMIC DNA]</scope>
    <source>
        <strain evidence="1 2">ECD14</strain>
    </source>
</reference>
<evidence type="ECO:0000313" key="2">
    <source>
        <dbReference type="Proteomes" id="UP000235826"/>
    </source>
</evidence>
<dbReference type="Gene3D" id="1.25.40.10">
    <property type="entry name" value="Tetratricopeptide repeat domain"/>
    <property type="match status" value="1"/>
</dbReference>
<keyword evidence="2" id="KW-1185">Reference proteome</keyword>
<accession>A0A2K9PPX9</accession>
<name>A0A2K9PPX9_9FLAO</name>
<dbReference type="RefSeq" id="WP_102755751.1">
    <property type="nucleotide sequence ID" value="NZ_CP025791.1"/>
</dbReference>
<dbReference type="EMBL" id="CP025791">
    <property type="protein sequence ID" value="AUP79096.1"/>
    <property type="molecule type" value="Genomic_DNA"/>
</dbReference>
<dbReference type="Pfam" id="PF14559">
    <property type="entry name" value="TPR_19"/>
    <property type="match status" value="1"/>
</dbReference>
<dbReference type="InterPro" id="IPR011990">
    <property type="entry name" value="TPR-like_helical_dom_sf"/>
</dbReference>
<dbReference type="KEGG" id="fek:C1H87_10455"/>
<dbReference type="SUPFAM" id="SSF48452">
    <property type="entry name" value="TPR-like"/>
    <property type="match status" value="1"/>
</dbReference>
<evidence type="ECO:0000313" key="1">
    <source>
        <dbReference type="EMBL" id="AUP79096.1"/>
    </source>
</evidence>
<proteinExistence type="predicted"/>
<dbReference type="SMART" id="SM00028">
    <property type="entry name" value="TPR"/>
    <property type="match status" value="2"/>
</dbReference>
<dbReference type="Pfam" id="PF13181">
    <property type="entry name" value="TPR_8"/>
    <property type="match status" value="1"/>
</dbReference>